<dbReference type="Pfam" id="PF10764">
    <property type="entry name" value="Gin"/>
    <property type="match status" value="1"/>
</dbReference>
<evidence type="ECO:0008006" key="3">
    <source>
        <dbReference type="Google" id="ProtNLM"/>
    </source>
</evidence>
<evidence type="ECO:0000313" key="1">
    <source>
        <dbReference type="EMBL" id="MBM7573124.1"/>
    </source>
</evidence>
<evidence type="ECO:0000313" key="2">
    <source>
        <dbReference type="Proteomes" id="UP001296943"/>
    </source>
</evidence>
<comment type="caution">
    <text evidence="1">The sequence shown here is derived from an EMBL/GenBank/DDBJ whole genome shotgun (WGS) entry which is preliminary data.</text>
</comment>
<gene>
    <name evidence="1" type="ORF">JOC48_003673</name>
</gene>
<reference evidence="1 2" key="1">
    <citation type="submission" date="2021-01" db="EMBL/GenBank/DDBJ databases">
        <title>Genomic Encyclopedia of Type Strains, Phase IV (KMG-IV): sequencing the most valuable type-strain genomes for metagenomic binning, comparative biology and taxonomic classification.</title>
        <authorList>
            <person name="Goeker M."/>
        </authorList>
    </citation>
    <scope>NUCLEOTIDE SEQUENCE [LARGE SCALE GENOMIC DNA]</scope>
    <source>
        <strain evidence="1 2">DSM 23711</strain>
    </source>
</reference>
<sequence length="63" mass="7497">MESMELKEICGICNEDKDKGIHLYNLFICSDCEQKIVQTEPKEEKYKHYVNKLKRVNQPTLYS</sequence>
<dbReference type="EMBL" id="JAFBDR010000027">
    <property type="protein sequence ID" value="MBM7573124.1"/>
    <property type="molecule type" value="Genomic_DNA"/>
</dbReference>
<dbReference type="InterPro" id="IPR019700">
    <property type="entry name" value="Sigma-G_inhibitor_Gin"/>
</dbReference>
<dbReference type="RefSeq" id="WP_204501791.1">
    <property type="nucleotide sequence ID" value="NZ_JAFBDR010000027.1"/>
</dbReference>
<organism evidence="1 2">
    <name type="scientific">Aquibacillus albus</name>
    <dbReference type="NCBI Taxonomy" id="1168171"/>
    <lineage>
        <taxon>Bacteria</taxon>
        <taxon>Bacillati</taxon>
        <taxon>Bacillota</taxon>
        <taxon>Bacilli</taxon>
        <taxon>Bacillales</taxon>
        <taxon>Bacillaceae</taxon>
        <taxon>Aquibacillus</taxon>
    </lineage>
</organism>
<dbReference type="Proteomes" id="UP001296943">
    <property type="component" value="Unassembled WGS sequence"/>
</dbReference>
<name>A0ABS2N4V5_9BACI</name>
<accession>A0ABS2N4V5</accession>
<protein>
    <recommendedName>
        <fullName evidence="3">Sigma factor G inhibitor Gin</fullName>
    </recommendedName>
</protein>
<proteinExistence type="predicted"/>
<keyword evidence="2" id="KW-1185">Reference proteome</keyword>